<dbReference type="EMBL" id="KZ805380">
    <property type="protein sequence ID" value="PVI00043.1"/>
    <property type="molecule type" value="Genomic_DNA"/>
</dbReference>
<evidence type="ECO:0000313" key="1">
    <source>
        <dbReference type="EMBL" id="PVI00043.1"/>
    </source>
</evidence>
<evidence type="ECO:0000313" key="2">
    <source>
        <dbReference type="Proteomes" id="UP000244855"/>
    </source>
</evidence>
<dbReference type="Proteomes" id="UP000244855">
    <property type="component" value="Unassembled WGS sequence"/>
</dbReference>
<sequence length="164" mass="18579">MFRCRPSFLTTAASKRQDGTLLSSNRAWFMEAFVAWPWACLESTMRGTARLSLYSLQFDAKDPCDEVEDGVSPTDWSTESLPPRASVLEVLPTNSMTMDHQQIWKDRLAVQISTTARLIPVLQSHFEANDLFLQMPADMTLEPRIPYSNFQTHCCAEVDIASEL</sequence>
<accession>A0A2V1DP97</accession>
<keyword evidence="2" id="KW-1185">Reference proteome</keyword>
<name>A0A2V1DP97_9PLEO</name>
<dbReference type="AlphaFoldDB" id="A0A2V1DP97"/>
<gene>
    <name evidence="1" type="ORF">DM02DRAFT_655811</name>
</gene>
<protein>
    <submittedName>
        <fullName evidence="1">Uncharacterized protein</fullName>
    </submittedName>
</protein>
<organism evidence="1 2">
    <name type="scientific">Periconia macrospinosa</name>
    <dbReference type="NCBI Taxonomy" id="97972"/>
    <lineage>
        <taxon>Eukaryota</taxon>
        <taxon>Fungi</taxon>
        <taxon>Dikarya</taxon>
        <taxon>Ascomycota</taxon>
        <taxon>Pezizomycotina</taxon>
        <taxon>Dothideomycetes</taxon>
        <taxon>Pleosporomycetidae</taxon>
        <taxon>Pleosporales</taxon>
        <taxon>Massarineae</taxon>
        <taxon>Periconiaceae</taxon>
        <taxon>Periconia</taxon>
    </lineage>
</organism>
<proteinExistence type="predicted"/>
<reference evidence="1 2" key="1">
    <citation type="journal article" date="2018" name="Sci. Rep.">
        <title>Comparative genomics provides insights into the lifestyle and reveals functional heterogeneity of dark septate endophytic fungi.</title>
        <authorList>
            <person name="Knapp D.G."/>
            <person name="Nemeth J.B."/>
            <person name="Barry K."/>
            <person name="Hainaut M."/>
            <person name="Henrissat B."/>
            <person name="Johnson J."/>
            <person name="Kuo A."/>
            <person name="Lim J.H.P."/>
            <person name="Lipzen A."/>
            <person name="Nolan M."/>
            <person name="Ohm R.A."/>
            <person name="Tamas L."/>
            <person name="Grigoriev I.V."/>
            <person name="Spatafora J.W."/>
            <person name="Nagy L.G."/>
            <person name="Kovacs G.M."/>
        </authorList>
    </citation>
    <scope>NUCLEOTIDE SEQUENCE [LARGE SCALE GENOMIC DNA]</scope>
    <source>
        <strain evidence="1 2">DSE2036</strain>
    </source>
</reference>